<dbReference type="AlphaFoldDB" id="A0A2T0MAI2"/>
<sequence length="95" mass="11254">MQELKQKYYNATKTFQQIGISDQAYIYEVTDLETDHIYYEVFERRYNRRFDCISFPTDKAFGKWAWCISRGADHKSALKAALLKFELLRVQEAAA</sequence>
<dbReference type="EMBL" id="PVYX01000002">
    <property type="protein sequence ID" value="PRX54412.1"/>
    <property type="molecule type" value="Genomic_DNA"/>
</dbReference>
<evidence type="ECO:0000313" key="2">
    <source>
        <dbReference type="Proteomes" id="UP000237640"/>
    </source>
</evidence>
<dbReference type="OrthoDB" id="1122672at2"/>
<organism evidence="1 2">
    <name type="scientific">Flagellimonas meridianipacifica</name>
    <dbReference type="NCBI Taxonomy" id="1080225"/>
    <lineage>
        <taxon>Bacteria</taxon>
        <taxon>Pseudomonadati</taxon>
        <taxon>Bacteroidota</taxon>
        <taxon>Flavobacteriia</taxon>
        <taxon>Flavobacteriales</taxon>
        <taxon>Flavobacteriaceae</taxon>
        <taxon>Flagellimonas</taxon>
    </lineage>
</organism>
<protein>
    <submittedName>
        <fullName evidence="1">Uncharacterized protein</fullName>
    </submittedName>
</protein>
<keyword evidence="2" id="KW-1185">Reference proteome</keyword>
<comment type="caution">
    <text evidence="1">The sequence shown here is derived from an EMBL/GenBank/DDBJ whole genome shotgun (WGS) entry which is preliminary data.</text>
</comment>
<dbReference type="RefSeq" id="WP_106145693.1">
    <property type="nucleotide sequence ID" value="NZ_PVYX01000002.1"/>
</dbReference>
<proteinExistence type="predicted"/>
<reference evidence="1 2" key="1">
    <citation type="submission" date="2018-03" db="EMBL/GenBank/DDBJ databases">
        <title>Genomic Encyclopedia of Archaeal and Bacterial Type Strains, Phase II (KMG-II): from individual species to whole genera.</title>
        <authorList>
            <person name="Goeker M."/>
        </authorList>
    </citation>
    <scope>NUCLEOTIDE SEQUENCE [LARGE SCALE GENOMIC DNA]</scope>
    <source>
        <strain evidence="1 2">DSM 25027</strain>
    </source>
</reference>
<gene>
    <name evidence="1" type="ORF">CLV81_2813</name>
</gene>
<dbReference type="Proteomes" id="UP000237640">
    <property type="component" value="Unassembled WGS sequence"/>
</dbReference>
<evidence type="ECO:0000313" key="1">
    <source>
        <dbReference type="EMBL" id="PRX54412.1"/>
    </source>
</evidence>
<accession>A0A2T0MAI2</accession>
<name>A0A2T0MAI2_9FLAO</name>